<dbReference type="EMBL" id="JACHDB010000001">
    <property type="protein sequence ID" value="MBB5431354.1"/>
    <property type="molecule type" value="Genomic_DNA"/>
</dbReference>
<gene>
    <name evidence="2" type="ORF">HDA36_001438</name>
</gene>
<accession>A0A7W8QJX1</accession>
<name>A0A7W8QJX1_9ACTN</name>
<dbReference type="AlphaFoldDB" id="A0A7W8QJX1"/>
<organism evidence="2 3">
    <name type="scientific">Nocardiopsis composta</name>
    <dbReference type="NCBI Taxonomy" id="157465"/>
    <lineage>
        <taxon>Bacteria</taxon>
        <taxon>Bacillati</taxon>
        <taxon>Actinomycetota</taxon>
        <taxon>Actinomycetes</taxon>
        <taxon>Streptosporangiales</taxon>
        <taxon>Nocardiopsidaceae</taxon>
        <taxon>Nocardiopsis</taxon>
    </lineage>
</organism>
<evidence type="ECO:0000256" key="1">
    <source>
        <dbReference type="SAM" id="MobiDB-lite"/>
    </source>
</evidence>
<sequence length="292" mass="31443">MAELSSNQFELGGVVFGDFTPRQVTDFDPGDSTLRDGDTASPGEDGIQFGLDHVDGRLLTWELFADATDAPSARAAMVPLETAWDARAVRDSPRAVLPLRMRLPGHQTVRVYGRPRKMTPANLRSRPDGVADYVATFQTADAVFYGDVEHSVDLSLIAAGGGGITWPVTWPVTWAPGAQRQDAVVNTGELPAWPVITIRGPVAQPRVAFLESGAEVRLDVSLASDMSVVLDTRPWVRSVRRTDGASLAGAMRGDRLADMALPVGRTTVRFRGTDVSGQARCRIAWADAFSSP</sequence>
<evidence type="ECO:0000313" key="3">
    <source>
        <dbReference type="Proteomes" id="UP000572635"/>
    </source>
</evidence>
<reference evidence="2 3" key="1">
    <citation type="submission" date="2020-08" db="EMBL/GenBank/DDBJ databases">
        <title>Sequencing the genomes of 1000 actinobacteria strains.</title>
        <authorList>
            <person name="Klenk H.-P."/>
        </authorList>
    </citation>
    <scope>NUCLEOTIDE SEQUENCE [LARGE SCALE GENOMIC DNA]</scope>
    <source>
        <strain evidence="2 3">DSM 44551</strain>
    </source>
</reference>
<evidence type="ECO:0008006" key="4">
    <source>
        <dbReference type="Google" id="ProtNLM"/>
    </source>
</evidence>
<keyword evidence="3" id="KW-1185">Reference proteome</keyword>
<proteinExistence type="predicted"/>
<dbReference type="Proteomes" id="UP000572635">
    <property type="component" value="Unassembled WGS sequence"/>
</dbReference>
<comment type="caution">
    <text evidence="2">The sequence shown here is derived from an EMBL/GenBank/DDBJ whole genome shotgun (WGS) entry which is preliminary data.</text>
</comment>
<dbReference type="RefSeq" id="WP_184390956.1">
    <property type="nucleotide sequence ID" value="NZ_JACHDB010000001.1"/>
</dbReference>
<protein>
    <recommendedName>
        <fullName evidence="4">Phage tail protein</fullName>
    </recommendedName>
</protein>
<feature type="region of interest" description="Disordered" evidence="1">
    <location>
        <begin position="22"/>
        <end position="46"/>
    </location>
</feature>
<evidence type="ECO:0000313" key="2">
    <source>
        <dbReference type="EMBL" id="MBB5431354.1"/>
    </source>
</evidence>